<organism evidence="4 5">
    <name type="scientific">Bilifractor porci</name>
    <dbReference type="NCBI Taxonomy" id="2606636"/>
    <lineage>
        <taxon>Bacteria</taxon>
        <taxon>Bacillati</taxon>
        <taxon>Bacillota</taxon>
        <taxon>Clostridia</taxon>
        <taxon>Lachnospirales</taxon>
        <taxon>Lachnospiraceae</taxon>
        <taxon>Bilifractor</taxon>
    </lineage>
</organism>
<gene>
    <name evidence="4" type="ORF">FYJ60_09385</name>
</gene>
<dbReference type="RefSeq" id="WP_154458435.1">
    <property type="nucleotide sequence ID" value="NZ_VUMV01000006.1"/>
</dbReference>
<proteinExistence type="predicted"/>
<sequence>MDVQADKISVIIPVYKVEREIERCIESVRKQTYRNLEIILVDDGSPDCCPEICDAYKKKDERIQVIHKENGGLSDARNFGLDVAGGDFISFVDSDDWVDDNFLETLHNAAVREDADIAIIGYRMIWDSGKVRTYGKENEYFVFNQHEALKEILIQRKFQFMVCTKLYKRIVFNHIRFPVGKIYEDAAVGIPTFLEARKVVFCGAPKYNYYQKSESIVHSRFSTKKLVLLNICDQIIQYTEDINDLVLEAHTLKIKVLLSFVLESAKFSKTQEDRIVTRGLIERLKKEKKYIRNNPYLEHRKIIVINLILIRFPLKILVFFWNKRVEG</sequence>
<evidence type="ECO:0000313" key="5">
    <source>
        <dbReference type="Proteomes" id="UP000466864"/>
    </source>
</evidence>
<reference evidence="4 5" key="1">
    <citation type="submission" date="2019-08" db="EMBL/GenBank/DDBJ databases">
        <title>In-depth cultivation of the pig gut microbiome towards novel bacterial diversity and tailored functional studies.</title>
        <authorList>
            <person name="Wylensek D."/>
            <person name="Hitch T.C.A."/>
            <person name="Clavel T."/>
        </authorList>
    </citation>
    <scope>NUCLEOTIDE SEQUENCE [LARGE SCALE GENOMIC DNA]</scope>
    <source>
        <strain evidence="4 5">Oil+RF-744-WCA-WT-13</strain>
    </source>
</reference>
<keyword evidence="1" id="KW-0328">Glycosyltransferase</keyword>
<evidence type="ECO:0000256" key="2">
    <source>
        <dbReference type="ARBA" id="ARBA00022679"/>
    </source>
</evidence>
<keyword evidence="2 4" id="KW-0808">Transferase</keyword>
<keyword evidence="5" id="KW-1185">Reference proteome</keyword>
<dbReference type="SUPFAM" id="SSF53448">
    <property type="entry name" value="Nucleotide-diphospho-sugar transferases"/>
    <property type="match status" value="1"/>
</dbReference>
<dbReference type="GO" id="GO:0016757">
    <property type="term" value="F:glycosyltransferase activity"/>
    <property type="evidence" value="ECO:0007669"/>
    <property type="project" value="UniProtKB-KW"/>
</dbReference>
<dbReference type="CDD" id="cd00761">
    <property type="entry name" value="Glyco_tranf_GTA_type"/>
    <property type="match status" value="1"/>
</dbReference>
<dbReference type="PANTHER" id="PTHR22916">
    <property type="entry name" value="GLYCOSYLTRANSFERASE"/>
    <property type="match status" value="1"/>
</dbReference>
<evidence type="ECO:0000313" key="4">
    <source>
        <dbReference type="EMBL" id="MST82527.1"/>
    </source>
</evidence>
<evidence type="ECO:0000259" key="3">
    <source>
        <dbReference type="Pfam" id="PF00535"/>
    </source>
</evidence>
<dbReference type="InterPro" id="IPR001173">
    <property type="entry name" value="Glyco_trans_2-like"/>
</dbReference>
<dbReference type="Gene3D" id="3.90.550.10">
    <property type="entry name" value="Spore Coat Polysaccharide Biosynthesis Protein SpsA, Chain A"/>
    <property type="match status" value="1"/>
</dbReference>
<comment type="caution">
    <text evidence="4">The sequence shown here is derived from an EMBL/GenBank/DDBJ whole genome shotgun (WGS) entry which is preliminary data.</text>
</comment>
<name>A0A7X2P949_9FIRM</name>
<dbReference type="EMBL" id="VUMV01000006">
    <property type="protein sequence ID" value="MST82527.1"/>
    <property type="molecule type" value="Genomic_DNA"/>
</dbReference>
<dbReference type="AlphaFoldDB" id="A0A7X2P949"/>
<dbReference type="Pfam" id="PF00535">
    <property type="entry name" value="Glycos_transf_2"/>
    <property type="match status" value="1"/>
</dbReference>
<feature type="domain" description="Glycosyltransferase 2-like" evidence="3">
    <location>
        <begin position="9"/>
        <end position="152"/>
    </location>
</feature>
<dbReference type="Proteomes" id="UP000466864">
    <property type="component" value="Unassembled WGS sequence"/>
</dbReference>
<evidence type="ECO:0000256" key="1">
    <source>
        <dbReference type="ARBA" id="ARBA00022676"/>
    </source>
</evidence>
<dbReference type="PANTHER" id="PTHR22916:SF51">
    <property type="entry name" value="GLYCOSYLTRANSFERASE EPSH-RELATED"/>
    <property type="match status" value="1"/>
</dbReference>
<accession>A0A7X2P949</accession>
<protein>
    <submittedName>
        <fullName evidence="4">Glycosyltransferase</fullName>
    </submittedName>
</protein>
<dbReference type="InterPro" id="IPR029044">
    <property type="entry name" value="Nucleotide-diphossugar_trans"/>
</dbReference>